<dbReference type="InterPro" id="IPR032710">
    <property type="entry name" value="NTF2-like_dom_sf"/>
</dbReference>
<protein>
    <recommendedName>
        <fullName evidence="1">DUF4440 domain-containing protein</fullName>
    </recommendedName>
</protein>
<name>A0A1Y5F8N3_9BACT</name>
<evidence type="ECO:0000313" key="3">
    <source>
        <dbReference type="Proteomes" id="UP000196531"/>
    </source>
</evidence>
<proteinExistence type="predicted"/>
<dbReference type="Gene3D" id="3.10.450.50">
    <property type="match status" value="1"/>
</dbReference>
<dbReference type="Pfam" id="PF14534">
    <property type="entry name" value="DUF4440"/>
    <property type="match status" value="1"/>
</dbReference>
<sequence length="123" mass="13816">MNKSEEVINKEEELRLAMLNSDLSKLDELIDDNLIFTLPMGDVATKKMDLAAHRSGIQNLTELSCIKREVRVFSDFVIVACKMLLEGTYSNQKIDGEYAYTRIWSQVDGGWKVVGGQVAKISS</sequence>
<evidence type="ECO:0000313" key="2">
    <source>
        <dbReference type="EMBL" id="OUR93530.1"/>
    </source>
</evidence>
<comment type="caution">
    <text evidence="2">The sequence shown here is derived from an EMBL/GenBank/DDBJ whole genome shotgun (WGS) entry which is preliminary data.</text>
</comment>
<dbReference type="AlphaFoldDB" id="A0A1Y5F8N3"/>
<dbReference type="InterPro" id="IPR027843">
    <property type="entry name" value="DUF4440"/>
</dbReference>
<reference evidence="3" key="1">
    <citation type="journal article" date="2017" name="Proc. Natl. Acad. Sci. U.S.A.">
        <title>Simulation of Deepwater Horizon oil plume reveals substrate specialization within a complex community of hydrocarbon-degraders.</title>
        <authorList>
            <person name="Hu P."/>
            <person name="Dubinsky E.A."/>
            <person name="Probst A.J."/>
            <person name="Wang J."/>
            <person name="Sieber C.M.K."/>
            <person name="Tom L.M."/>
            <person name="Gardinali P."/>
            <person name="Banfield J.F."/>
            <person name="Atlas R.M."/>
            <person name="Andersen G.L."/>
        </authorList>
    </citation>
    <scope>NUCLEOTIDE SEQUENCE [LARGE SCALE GENOMIC DNA]</scope>
</reference>
<dbReference type="Proteomes" id="UP000196531">
    <property type="component" value="Unassembled WGS sequence"/>
</dbReference>
<accession>A0A1Y5F8N3</accession>
<dbReference type="SUPFAM" id="SSF54427">
    <property type="entry name" value="NTF2-like"/>
    <property type="match status" value="1"/>
</dbReference>
<feature type="domain" description="DUF4440" evidence="1">
    <location>
        <begin position="10"/>
        <end position="113"/>
    </location>
</feature>
<gene>
    <name evidence="2" type="ORF">A9Q84_18845</name>
</gene>
<organism evidence="2 3">
    <name type="scientific">Halobacteriovorax marinus</name>
    <dbReference type="NCBI Taxonomy" id="97084"/>
    <lineage>
        <taxon>Bacteria</taxon>
        <taxon>Pseudomonadati</taxon>
        <taxon>Bdellovibrionota</taxon>
        <taxon>Bacteriovoracia</taxon>
        <taxon>Bacteriovoracales</taxon>
        <taxon>Halobacteriovoraceae</taxon>
        <taxon>Halobacteriovorax</taxon>
    </lineage>
</organism>
<dbReference type="EMBL" id="MAAO01000015">
    <property type="protein sequence ID" value="OUR93530.1"/>
    <property type="molecule type" value="Genomic_DNA"/>
</dbReference>
<evidence type="ECO:0000259" key="1">
    <source>
        <dbReference type="Pfam" id="PF14534"/>
    </source>
</evidence>